<dbReference type="GeneID" id="92358147"/>
<dbReference type="EMBL" id="JAFHLR010000030">
    <property type="protein sequence ID" value="KAG5472854.1"/>
    <property type="molecule type" value="Genomic_DNA"/>
</dbReference>
<dbReference type="Proteomes" id="UP000674143">
    <property type="component" value="Unassembled WGS sequence"/>
</dbReference>
<dbReference type="AlphaFoldDB" id="A0A836GIJ1"/>
<gene>
    <name evidence="1" type="ORF">LSCM4_02179</name>
</gene>
<keyword evidence="2" id="KW-1185">Reference proteome</keyword>
<sequence length="89" mass="9605">MTSGNWLVLFVPGNDGVTADRRSVEAVTVIASFDSLVRVSTEVVSAYQVVPAYVLCDESPSLCKRFKVANSSAKLVILSGGRMYSYPVE</sequence>
<evidence type="ECO:0000313" key="1">
    <source>
        <dbReference type="EMBL" id="KAG5472854.1"/>
    </source>
</evidence>
<accession>A0A836GIJ1</accession>
<reference evidence="2" key="1">
    <citation type="journal article" date="2021" name="Microbiol. Resour. Announc.">
        <title>LGAAP: Leishmaniinae Genome Assembly and Annotation Pipeline.</title>
        <authorList>
            <person name="Almutairi H."/>
            <person name="Urbaniak M.D."/>
            <person name="Bates M.D."/>
            <person name="Jariyapan N."/>
            <person name="Kwakye-Nuako G."/>
            <person name="Thomaz-Soccol V."/>
            <person name="Al-Salem W.S."/>
            <person name="Dillon R.J."/>
            <person name="Bates P.A."/>
            <person name="Gatherer D."/>
        </authorList>
    </citation>
    <scope>NUCLEOTIDE SEQUENCE [LARGE SCALE GENOMIC DNA]</scope>
</reference>
<evidence type="ECO:0000313" key="2">
    <source>
        <dbReference type="Proteomes" id="UP000674143"/>
    </source>
</evidence>
<dbReference type="SMR" id="A0A836GIJ1"/>
<comment type="caution">
    <text evidence="1">The sequence shown here is derived from an EMBL/GenBank/DDBJ whole genome shotgun (WGS) entry which is preliminary data.</text>
</comment>
<dbReference type="KEGG" id="loi:92358147"/>
<dbReference type="RefSeq" id="XP_067061250.1">
    <property type="nucleotide sequence ID" value="XM_067204213.1"/>
</dbReference>
<protein>
    <submittedName>
        <fullName evidence="1">Uncharacterized protein</fullName>
    </submittedName>
</protein>
<name>A0A836GIJ1_9TRYP</name>
<organism evidence="1 2">
    <name type="scientific">Leishmania orientalis</name>
    <dbReference type="NCBI Taxonomy" id="2249476"/>
    <lineage>
        <taxon>Eukaryota</taxon>
        <taxon>Discoba</taxon>
        <taxon>Euglenozoa</taxon>
        <taxon>Kinetoplastea</taxon>
        <taxon>Metakinetoplastina</taxon>
        <taxon>Trypanosomatida</taxon>
        <taxon>Trypanosomatidae</taxon>
        <taxon>Leishmaniinae</taxon>
        <taxon>Leishmania</taxon>
    </lineage>
</organism>
<proteinExistence type="predicted"/>
<reference evidence="2" key="2">
    <citation type="journal article" date="2021" name="Sci. Data">
        <title>Chromosome-scale genome sequencing, assembly and annotation of six genomes from subfamily Leishmaniinae.</title>
        <authorList>
            <person name="Almutairi H."/>
            <person name="Urbaniak M.D."/>
            <person name="Bates M.D."/>
            <person name="Jariyapan N."/>
            <person name="Kwakye-Nuako G."/>
            <person name="Thomaz Soccol V."/>
            <person name="Al-Salem W.S."/>
            <person name="Dillon R.J."/>
            <person name="Bates P.A."/>
            <person name="Gatherer D."/>
        </authorList>
    </citation>
    <scope>NUCLEOTIDE SEQUENCE [LARGE SCALE GENOMIC DNA]</scope>
</reference>